<evidence type="ECO:0000256" key="11">
    <source>
        <dbReference type="SAM" id="Phobius"/>
    </source>
</evidence>
<keyword evidence="11" id="KW-1133">Transmembrane helix</keyword>
<keyword evidence="6" id="KW-0964">Secreted</keyword>
<feature type="transmembrane region" description="Helical" evidence="11">
    <location>
        <begin position="12"/>
        <end position="33"/>
    </location>
</feature>
<evidence type="ECO:0000259" key="12">
    <source>
        <dbReference type="PROSITE" id="PS51208"/>
    </source>
</evidence>
<evidence type="ECO:0000313" key="13">
    <source>
        <dbReference type="EMBL" id="SPN74070.1"/>
    </source>
</evidence>
<evidence type="ECO:0000313" key="14">
    <source>
        <dbReference type="Proteomes" id="UP000244926"/>
    </source>
</evidence>
<keyword evidence="10" id="KW-0998">Cell outer membrane</keyword>
<dbReference type="GO" id="GO:0009279">
    <property type="term" value="C:cell outer membrane"/>
    <property type="evidence" value="ECO:0007669"/>
    <property type="project" value="UniProtKB-SubCell"/>
</dbReference>
<sequence length="1619" mass="172924">MVAKKTARSYRSTFSHSVIVAIFSAGISFQGVFLNGSELDLGVLSEQFIKSSSNINVENEITSVVNESDTVNSIQKDSDKSNYNVVSLTQGSNGKTLDTSQPNFLDNFQHLVQETTLYTIDQKLIWSDLDTRNSLQLSPQLDPVNLKKTEDVADPKEDKLNQENKNTSQNLALETSSSDIIEAKISSQDPFQGLAFCYKNTLSKPISETVGAFQGIIFSGSGDSAGLGFENIKAPDRGAAIYSDADVVFKNFAKGLDFKSCESLKDGSVSGANIVVTDCGNVVLTDCKTSLNLEALSLTKDFSRGGAVFHADSNDAMENALLGGQISILHNKGAFLVSENSSEKANGGAFACESFICRGNENTVLWKGNRALSGGAISSKGDIQIEGNSSLVEFSENQSLVSLGEDVKTIDFVGGGALATQGIVTLRNNAIVQYTKNTSKTHGGAILADVVNLNETIGGVSFKNNTAVLTGGALTANNKVLIQNNFGDLIFEENEVRNRGGAIYCGPQSIPTLKENTSIENISIIGNSGSITFLKNKASILEVMTQEENYAGGGALWGHNISLDSNSGNIEFSGNLGGSTFSIGKYVGGGAILSTSVVTISKNSGNLVFKSNKGQGLSEKYIAPQVTETSPGNTQPIVTEDVSYQACVRKDRACYDKKVAADQELPEPIKVEGETLTKEESVVLLSEKAEEQPTISSIDIRGGGAILAEQILITDNSGNLRFSHNLGGGEESSAVGDTAIVGGGALLSTNEVVVRNNQAITFSDNVTSNGYDSGGAILAKSIEISENYAVEFCSNGSGNFGGAICALKESVNVIGNNSLVSFEKNRTRIGGAGIAAPKGSVTISNNQGNIEFKDNIVFGSQENSQSSGGAILAKTFVNIQDNQGDVLFLGNSTGSYGGAIFVGSLVPSERNDKSTLTILGNTGNILFAKNNTQIAPSSSVTELSGGGAVYTQNLKIAQNKGTVSFYGNRASSGAGIQIAEGGTVVLEAFGGDIAFEGNINFDGSCNAIHLCGKDSKIVELSAVAGKSIIFGDPITYEDYLIRSLPNEGVSPLSAPSLIFNRKSQDEIQEHHEGTIRFSHGTSKIPQIAVIQQGTLALSQNAELWLAGLKQEAGSTILLSAGSVLRIFESEIGTKTPPTSIENKPEKSISAGIQIGMSTPLVDKVIDTTTVLADITNVVVDISSFIPEQDGTLPLPPEIVIPKGTTLNSNKIDLKIVDLTNIGYENHILLSSPKDIPLIALKTAEGMSGTPITDSSLSNVEIDVSLPELTTATYGHTGIWSETKMDDGKLVVGWQPTGYKLNPEKQGALILNSLWSQYTDLGALKQEIFGHHTIAQRMELDFSTNIWGSGLGVIEDCRNISDIDGFKHQLAGYCLGLDTQLVEDFLIGGCFTQFFGKTDSQSYTAKIHQKSYVGAAYSGILAGSWLVKGAFVYGNVNNELTTDYTNLGNSTGSWIGKGFIASSSIDYRYIVNRRRLLSSIISTVVPFVEVEYARIDLPEFCEQGKEVRIFKKTRFENVGIPVGFALEHGYSRGSRSEVNSVQVSYVFDICRKQPVSLVTLKDAAYSWKSQGVDIPCKAWKSRFSNNTEWNSYLSTYLGFNYEWREDLTAYDFNGGIRIIF</sequence>
<comment type="subcellular location">
    <subcellularLocation>
        <location evidence="2">Cell outer membrane</location>
        <topology evidence="2">Peripheral membrane protein</topology>
        <orientation evidence="2">Extracellular side</orientation>
    </subcellularLocation>
    <subcellularLocation>
        <location evidence="1">Secreted</location>
        <location evidence="1">Cell wall</location>
    </subcellularLocation>
</comment>
<keyword evidence="14" id="KW-1185">Reference proteome</keyword>
<dbReference type="InterPro" id="IPR005546">
    <property type="entry name" value="Autotransporte_beta"/>
</dbReference>
<keyword evidence="9 11" id="KW-0472">Membrane</keyword>
<evidence type="ECO:0000256" key="10">
    <source>
        <dbReference type="ARBA" id="ARBA00023237"/>
    </source>
</evidence>
<dbReference type="EMBL" id="LT993738">
    <property type="protein sequence ID" value="SPN74070.1"/>
    <property type="molecule type" value="Genomic_DNA"/>
</dbReference>
<evidence type="ECO:0000256" key="3">
    <source>
        <dbReference type="ARBA" id="ARBA00007542"/>
    </source>
</evidence>
<dbReference type="Pfam" id="PF03797">
    <property type="entry name" value="Autotransporter"/>
    <property type="match status" value="1"/>
</dbReference>
<evidence type="ECO:0000256" key="1">
    <source>
        <dbReference type="ARBA" id="ARBA00004191"/>
    </source>
</evidence>
<gene>
    <name evidence="13" type="primary">pmpF_17</name>
    <name evidence="13" type="ORF">C10C_0936</name>
</gene>
<keyword evidence="5" id="KW-0134">Cell wall</keyword>
<dbReference type="PROSITE" id="PS51208">
    <property type="entry name" value="AUTOTRANSPORTER"/>
    <property type="match status" value="1"/>
</dbReference>
<dbReference type="InterPro" id="IPR011427">
    <property type="entry name" value="Polymorphic_membr_middle"/>
</dbReference>
<dbReference type="SUPFAM" id="SSF103515">
    <property type="entry name" value="Autotransporter"/>
    <property type="match status" value="1"/>
</dbReference>
<dbReference type="KEGG" id="csee:C10C_0936"/>
<name>A0A2R8FCC0_9CHLA</name>
<comment type="similarity">
    <text evidence="3">Belongs to the PMP outer membrane protein family.</text>
</comment>
<reference evidence="14" key="1">
    <citation type="submission" date="2017-11" db="EMBL/GenBank/DDBJ databases">
        <authorList>
            <person name="Seth-Smith MB H."/>
        </authorList>
    </citation>
    <scope>NUCLEOTIDE SEQUENCE [LARGE SCALE GENOMIC DNA]</scope>
</reference>
<evidence type="ECO:0000256" key="5">
    <source>
        <dbReference type="ARBA" id="ARBA00022512"/>
    </source>
</evidence>
<dbReference type="RefSeq" id="WP_108897005.1">
    <property type="nucleotide sequence ID" value="NZ_LT993738.1"/>
</dbReference>
<dbReference type="Pfam" id="PF02415">
    <property type="entry name" value="Chlam_PMP"/>
    <property type="match status" value="2"/>
</dbReference>
<evidence type="ECO:0000256" key="7">
    <source>
        <dbReference type="ARBA" id="ARBA00022692"/>
    </source>
</evidence>
<dbReference type="InterPro" id="IPR036709">
    <property type="entry name" value="Autotransporte_beta_dom_sf"/>
</dbReference>
<evidence type="ECO:0000256" key="9">
    <source>
        <dbReference type="ARBA" id="ARBA00023136"/>
    </source>
</evidence>
<feature type="domain" description="Autotransporter" evidence="12">
    <location>
        <begin position="1338"/>
        <end position="1619"/>
    </location>
</feature>
<keyword evidence="8" id="KW-0732">Signal</keyword>
<dbReference type="InterPro" id="IPR003368">
    <property type="entry name" value="POMP_repeat"/>
</dbReference>
<evidence type="ECO:0000256" key="6">
    <source>
        <dbReference type="ARBA" id="ARBA00022525"/>
    </source>
</evidence>
<dbReference type="NCBIfam" id="TIGR01376">
    <property type="entry name" value="POMP_repeat"/>
    <property type="match status" value="3"/>
</dbReference>
<proteinExistence type="inferred from homology"/>
<evidence type="ECO:0000256" key="2">
    <source>
        <dbReference type="ARBA" id="ARBA00004416"/>
    </source>
</evidence>
<dbReference type="SMART" id="SM00869">
    <property type="entry name" value="Autotransporter"/>
    <property type="match status" value="1"/>
</dbReference>
<dbReference type="Pfam" id="PF07548">
    <property type="entry name" value="ChlamPMP_M"/>
    <property type="match status" value="1"/>
</dbReference>
<keyword evidence="7 11" id="KW-0812">Transmembrane</keyword>
<dbReference type="OrthoDB" id="19123at2"/>
<organism evidence="13 14">
    <name type="scientific">Chlamydia serpentis</name>
    <dbReference type="NCBI Taxonomy" id="1967782"/>
    <lineage>
        <taxon>Bacteria</taxon>
        <taxon>Pseudomonadati</taxon>
        <taxon>Chlamydiota</taxon>
        <taxon>Chlamydiia</taxon>
        <taxon>Chlamydiales</taxon>
        <taxon>Chlamydiaceae</taxon>
        <taxon>Chlamydia/Chlamydophila group</taxon>
        <taxon>Chlamydia</taxon>
    </lineage>
</organism>
<evidence type="ECO:0000256" key="8">
    <source>
        <dbReference type="ARBA" id="ARBA00022729"/>
    </source>
</evidence>
<dbReference type="Gene3D" id="2.40.128.130">
    <property type="entry name" value="Autotransporter beta-domain"/>
    <property type="match status" value="1"/>
</dbReference>
<dbReference type="Proteomes" id="UP000244926">
    <property type="component" value="Chromosome I"/>
</dbReference>
<protein>
    <submittedName>
        <fullName evidence="13">Polymorphic membrane protein F,chlamydial polymorphic outer membrane protein repeat,Autotransporter beta-domain</fullName>
    </submittedName>
</protein>
<keyword evidence="4" id="KW-1134">Transmembrane beta strand</keyword>
<evidence type="ECO:0000256" key="4">
    <source>
        <dbReference type="ARBA" id="ARBA00022452"/>
    </source>
</evidence>
<accession>A0A2R8FCC0</accession>